<organism evidence="3 4">
    <name type="scientific">Polyplosphaeria fusca</name>
    <dbReference type="NCBI Taxonomy" id="682080"/>
    <lineage>
        <taxon>Eukaryota</taxon>
        <taxon>Fungi</taxon>
        <taxon>Dikarya</taxon>
        <taxon>Ascomycota</taxon>
        <taxon>Pezizomycotina</taxon>
        <taxon>Dothideomycetes</taxon>
        <taxon>Pleosporomycetidae</taxon>
        <taxon>Pleosporales</taxon>
        <taxon>Tetraplosphaeriaceae</taxon>
        <taxon>Polyplosphaeria</taxon>
    </lineage>
</organism>
<sequence>MDPITAFSLAGTILQFIDSGTRFAGLAWKLYSSETEDTSDHGDLLKITKDLNDILPHLQSTKSGIQTEKNLCQLALDCSKTTARLLAILQKVTIAKNARKRDALKAAFRSICKQNEIEYLQSQLSSFRNQLNLHLLLSLREYASRSVEQQKAALQKLGIIHKQTLSVGGISASILDYIVSRKGTLNNSSDKITSLQQDLLQTIYETDEIKTDKEEPGSSSIHLSQTDRERAESFFIASLQYDNMVDRQSRIATAHETTFRWVLQDNLPQDHQPQTARWSDFREWLESDDQLYWITGKAGSGKSTLMKFLCSPKQPGDALDDLKSGIAQELSRCHPYLEKWAGALGLVVASFYFWNSGMGIQMSGVGLLRTLLCQVLAQRPDIIPVISPKEWESLCFFDRQIVKWASSDLHQLLLRAIESLKNDVKIIFFIDGLDEFYGSHEDLISMVKDLIRDNSHVKVCVASRPWNIFQTAFKQKANLRLEDLTFDDIRNFVQSKFHADREFKNLRR</sequence>
<gene>
    <name evidence="3" type="ORF">EJ04DRAFT_506934</name>
</gene>
<dbReference type="Proteomes" id="UP000799444">
    <property type="component" value="Unassembled WGS sequence"/>
</dbReference>
<keyword evidence="4" id="KW-1185">Reference proteome</keyword>
<evidence type="ECO:0000313" key="3">
    <source>
        <dbReference type="EMBL" id="KAF2726585.1"/>
    </source>
</evidence>
<name>A0A9P4UVW8_9PLEO</name>
<dbReference type="InterPro" id="IPR056884">
    <property type="entry name" value="NPHP3-like_N"/>
</dbReference>
<dbReference type="InterPro" id="IPR027417">
    <property type="entry name" value="P-loop_NTPase"/>
</dbReference>
<accession>A0A9P4UVW8</accession>
<feature type="domain" description="Nephrocystin 3-like N-terminal" evidence="2">
    <location>
        <begin position="279"/>
        <end position="464"/>
    </location>
</feature>
<dbReference type="SUPFAM" id="SSF52540">
    <property type="entry name" value="P-loop containing nucleoside triphosphate hydrolases"/>
    <property type="match status" value="1"/>
</dbReference>
<reference evidence="3" key="1">
    <citation type="journal article" date="2020" name="Stud. Mycol.">
        <title>101 Dothideomycetes genomes: a test case for predicting lifestyles and emergence of pathogens.</title>
        <authorList>
            <person name="Haridas S."/>
            <person name="Albert R."/>
            <person name="Binder M."/>
            <person name="Bloem J."/>
            <person name="Labutti K."/>
            <person name="Salamov A."/>
            <person name="Andreopoulos B."/>
            <person name="Baker S."/>
            <person name="Barry K."/>
            <person name="Bills G."/>
            <person name="Bluhm B."/>
            <person name="Cannon C."/>
            <person name="Castanera R."/>
            <person name="Culley D."/>
            <person name="Daum C."/>
            <person name="Ezra D."/>
            <person name="Gonzalez J."/>
            <person name="Henrissat B."/>
            <person name="Kuo A."/>
            <person name="Liang C."/>
            <person name="Lipzen A."/>
            <person name="Lutzoni F."/>
            <person name="Magnuson J."/>
            <person name="Mondo S."/>
            <person name="Nolan M."/>
            <person name="Ohm R."/>
            <person name="Pangilinan J."/>
            <person name="Park H.-J."/>
            <person name="Ramirez L."/>
            <person name="Alfaro M."/>
            <person name="Sun H."/>
            <person name="Tritt A."/>
            <person name="Yoshinaga Y."/>
            <person name="Zwiers L.-H."/>
            <person name="Turgeon B."/>
            <person name="Goodwin S."/>
            <person name="Spatafora J."/>
            <person name="Crous P."/>
            <person name="Grigoriev I."/>
        </authorList>
    </citation>
    <scope>NUCLEOTIDE SEQUENCE</scope>
    <source>
        <strain evidence="3">CBS 125425</strain>
    </source>
</reference>
<feature type="non-terminal residue" evidence="3">
    <location>
        <position position="508"/>
    </location>
</feature>
<evidence type="ECO:0000256" key="1">
    <source>
        <dbReference type="ARBA" id="ARBA00022737"/>
    </source>
</evidence>
<dbReference type="Pfam" id="PF24883">
    <property type="entry name" value="NPHP3_N"/>
    <property type="match status" value="1"/>
</dbReference>
<evidence type="ECO:0000313" key="4">
    <source>
        <dbReference type="Proteomes" id="UP000799444"/>
    </source>
</evidence>
<proteinExistence type="predicted"/>
<dbReference type="PANTHER" id="PTHR10039">
    <property type="entry name" value="AMELOGENIN"/>
    <property type="match status" value="1"/>
</dbReference>
<dbReference type="Gene3D" id="3.40.50.300">
    <property type="entry name" value="P-loop containing nucleotide triphosphate hydrolases"/>
    <property type="match status" value="1"/>
</dbReference>
<evidence type="ECO:0000259" key="2">
    <source>
        <dbReference type="Pfam" id="PF24883"/>
    </source>
</evidence>
<dbReference type="PANTHER" id="PTHR10039:SF5">
    <property type="entry name" value="NACHT DOMAIN-CONTAINING PROTEIN"/>
    <property type="match status" value="1"/>
</dbReference>
<keyword evidence="1" id="KW-0677">Repeat</keyword>
<dbReference type="OrthoDB" id="443402at2759"/>
<dbReference type="EMBL" id="ML996431">
    <property type="protein sequence ID" value="KAF2726585.1"/>
    <property type="molecule type" value="Genomic_DNA"/>
</dbReference>
<protein>
    <recommendedName>
        <fullName evidence="2">Nephrocystin 3-like N-terminal domain-containing protein</fullName>
    </recommendedName>
</protein>
<comment type="caution">
    <text evidence="3">The sequence shown here is derived from an EMBL/GenBank/DDBJ whole genome shotgun (WGS) entry which is preliminary data.</text>
</comment>
<dbReference type="AlphaFoldDB" id="A0A9P4UVW8"/>